<accession>A0A9Q0UKV5</accession>
<comment type="caution">
    <text evidence="1">The sequence shown here is derived from an EMBL/GenBank/DDBJ whole genome shotgun (WGS) entry which is preliminary data.</text>
</comment>
<reference evidence="1" key="2">
    <citation type="journal article" date="2023" name="Int. J. Mol. Sci.">
        <title>De Novo Assembly and Annotation of 11 Diverse Shrub Willow (Salix) Genomes Reveals Novel Gene Organization in Sex-Linked Regions.</title>
        <authorList>
            <person name="Hyden B."/>
            <person name="Feng K."/>
            <person name="Yates T.B."/>
            <person name="Jawdy S."/>
            <person name="Cereghino C."/>
            <person name="Smart L.B."/>
            <person name="Muchero W."/>
        </authorList>
    </citation>
    <scope>NUCLEOTIDE SEQUENCE</scope>
    <source>
        <tissue evidence="1">Shoot tip</tissue>
    </source>
</reference>
<protein>
    <submittedName>
        <fullName evidence="1">Uncharacterized protein</fullName>
    </submittedName>
</protein>
<dbReference type="Proteomes" id="UP001151532">
    <property type="component" value="Chromosome 18"/>
</dbReference>
<proteinExistence type="predicted"/>
<reference evidence="1" key="1">
    <citation type="submission" date="2022-11" db="EMBL/GenBank/DDBJ databases">
        <authorList>
            <person name="Hyden B.L."/>
            <person name="Feng K."/>
            <person name="Yates T."/>
            <person name="Jawdy S."/>
            <person name="Smart L.B."/>
            <person name="Muchero W."/>
        </authorList>
    </citation>
    <scope>NUCLEOTIDE SEQUENCE</scope>
    <source>
        <tissue evidence="1">Shoot tip</tissue>
    </source>
</reference>
<dbReference type="EMBL" id="JAPFFK010000012">
    <property type="protein sequence ID" value="KAJ6731678.1"/>
    <property type="molecule type" value="Genomic_DNA"/>
</dbReference>
<name>A0A9Q0UKV5_SALPP</name>
<keyword evidence="2" id="KW-1185">Reference proteome</keyword>
<evidence type="ECO:0000313" key="2">
    <source>
        <dbReference type="Proteomes" id="UP001151532"/>
    </source>
</evidence>
<evidence type="ECO:0000313" key="1">
    <source>
        <dbReference type="EMBL" id="KAJ6731678.1"/>
    </source>
</evidence>
<gene>
    <name evidence="1" type="ORF">OIU79_002912</name>
</gene>
<sequence length="68" mass="7583">MSISISDHSVYPPNGVFVGVSKGNECYDEKAQEKIMPKLDMANRKDKEIVVLLPDFPLSNRNVQQSSS</sequence>
<dbReference type="AlphaFoldDB" id="A0A9Q0UKV5"/>
<organism evidence="1 2">
    <name type="scientific">Salix purpurea</name>
    <name type="common">Purple osier willow</name>
    <dbReference type="NCBI Taxonomy" id="77065"/>
    <lineage>
        <taxon>Eukaryota</taxon>
        <taxon>Viridiplantae</taxon>
        <taxon>Streptophyta</taxon>
        <taxon>Embryophyta</taxon>
        <taxon>Tracheophyta</taxon>
        <taxon>Spermatophyta</taxon>
        <taxon>Magnoliopsida</taxon>
        <taxon>eudicotyledons</taxon>
        <taxon>Gunneridae</taxon>
        <taxon>Pentapetalae</taxon>
        <taxon>rosids</taxon>
        <taxon>fabids</taxon>
        <taxon>Malpighiales</taxon>
        <taxon>Salicaceae</taxon>
        <taxon>Saliceae</taxon>
        <taxon>Salix</taxon>
    </lineage>
</organism>